<dbReference type="Proteomes" id="UP000219331">
    <property type="component" value="Unassembled WGS sequence"/>
</dbReference>
<proteinExistence type="predicted"/>
<gene>
    <name evidence="1" type="ORF">SAMN05421512_109181</name>
</gene>
<evidence type="ECO:0000313" key="1">
    <source>
        <dbReference type="EMBL" id="SOC18028.1"/>
    </source>
</evidence>
<dbReference type="EMBL" id="OBML01000009">
    <property type="protein sequence ID" value="SOC18028.1"/>
    <property type="molecule type" value="Genomic_DNA"/>
</dbReference>
<reference evidence="1 2" key="1">
    <citation type="submission" date="2017-08" db="EMBL/GenBank/DDBJ databases">
        <authorList>
            <person name="de Groot N.N."/>
        </authorList>
    </citation>
    <scope>NUCLEOTIDE SEQUENCE [LARGE SCALE GENOMIC DNA]</scope>
    <source>
        <strain evidence="1 2">USBA 352</strain>
    </source>
</reference>
<dbReference type="RefSeq" id="WP_067220382.1">
    <property type="nucleotide sequence ID" value="NZ_JAJGNR010000002.1"/>
</dbReference>
<dbReference type="InterPro" id="IPR021270">
    <property type="entry name" value="DUF2849"/>
</dbReference>
<sequence length="101" mass="11167">MKALTANRLIDGEVVWLGRSGQWVETLASAWLLETPEAVAEAEAAGAEAEASRLIVEPYLIDLTREEGEIRPVRFREKIRARGPTVRPDLGKQARREVSAA</sequence>
<dbReference type="Pfam" id="PF11011">
    <property type="entry name" value="DUF2849"/>
    <property type="match status" value="1"/>
</dbReference>
<dbReference type="STRING" id="538381.GCA_001696535_02459"/>
<evidence type="ECO:0008006" key="3">
    <source>
        <dbReference type="Google" id="ProtNLM"/>
    </source>
</evidence>
<organism evidence="1 2">
    <name type="scientific">Stappia indica</name>
    <dbReference type="NCBI Taxonomy" id="538381"/>
    <lineage>
        <taxon>Bacteria</taxon>
        <taxon>Pseudomonadati</taxon>
        <taxon>Pseudomonadota</taxon>
        <taxon>Alphaproteobacteria</taxon>
        <taxon>Hyphomicrobiales</taxon>
        <taxon>Stappiaceae</taxon>
        <taxon>Stappia</taxon>
    </lineage>
</organism>
<dbReference type="AlphaFoldDB" id="A0A285T9E4"/>
<name>A0A285T9E4_9HYPH</name>
<protein>
    <recommendedName>
        <fullName evidence="3">DUF2849 domain-containing protein</fullName>
    </recommendedName>
</protein>
<accession>A0A285T9E4</accession>
<evidence type="ECO:0000313" key="2">
    <source>
        <dbReference type="Proteomes" id="UP000219331"/>
    </source>
</evidence>
<dbReference type="OrthoDB" id="5738806at2"/>
<keyword evidence="2" id="KW-1185">Reference proteome</keyword>